<sequence>MSTHIGIAELLPLRFLTESELSESGILPIQESLSSAQHDLEDIDEHLKVLQQKRQTAQSIFLIHHSLCSPCPIRRLPLELLQKVLRLTVKDYFWLGDTKASPWSISHVCTKWRSVALSDGHMWAEFSVINANYAIPSHHLVSLVLDRANRLPLTFSLTTSKFNKGLSETDASNAYQVMMKLAEESTSWRFISLSLDFICLLDDPFAMLHNRLSSLEALSVSAGSGPGNISLLARLFTDCLQLRHVTLEDPEVELDIPWSQLTILTLFHSDSSYILQTIALSKNLRTLELPYINHSPFHASGMDPPDVIELPFLESLLLGGAALLSHLSLPALTVLRLRNSGEDCLVDSLNIAPFLDCSQCLLYTLEISHLDVKHLPDIFSHCRGLERLVLSKTTNSPHLYLQDVLSLCRGPEEDCLLPRLMMLTILLQILDEYGMGFYGPPPSAVPLLEMVESRDDFGTVQIDISQGTEHYGSLVPDESCIQRVQALRESGRRAEYCVDGVEYL</sequence>
<dbReference type="Proteomes" id="UP001175226">
    <property type="component" value="Unassembled WGS sequence"/>
</dbReference>
<proteinExistence type="predicted"/>
<dbReference type="AlphaFoldDB" id="A0AA39ISN8"/>
<dbReference type="InterPro" id="IPR032675">
    <property type="entry name" value="LRR_dom_sf"/>
</dbReference>
<name>A0AA39ISN8_9AGAR</name>
<comment type="caution">
    <text evidence="1">The sequence shown here is derived from an EMBL/GenBank/DDBJ whole genome shotgun (WGS) entry which is preliminary data.</text>
</comment>
<gene>
    <name evidence="1" type="ORF">EV421DRAFT_1914112</name>
</gene>
<keyword evidence="2" id="KW-1185">Reference proteome</keyword>
<reference evidence="1" key="1">
    <citation type="submission" date="2023-06" db="EMBL/GenBank/DDBJ databases">
        <authorList>
            <consortium name="Lawrence Berkeley National Laboratory"/>
            <person name="Ahrendt S."/>
            <person name="Sahu N."/>
            <person name="Indic B."/>
            <person name="Wong-Bajracharya J."/>
            <person name="Merenyi Z."/>
            <person name="Ke H.-M."/>
            <person name="Monk M."/>
            <person name="Kocsube S."/>
            <person name="Drula E."/>
            <person name="Lipzen A."/>
            <person name="Balint B."/>
            <person name="Henrissat B."/>
            <person name="Andreopoulos B."/>
            <person name="Martin F.M."/>
            <person name="Harder C.B."/>
            <person name="Rigling D."/>
            <person name="Ford K.L."/>
            <person name="Foster G.D."/>
            <person name="Pangilinan J."/>
            <person name="Papanicolaou A."/>
            <person name="Barry K."/>
            <person name="LaButti K."/>
            <person name="Viragh M."/>
            <person name="Koriabine M."/>
            <person name="Yan M."/>
            <person name="Riley R."/>
            <person name="Champramary S."/>
            <person name="Plett K.L."/>
            <person name="Tsai I.J."/>
            <person name="Slot J."/>
            <person name="Sipos G."/>
            <person name="Plett J."/>
            <person name="Nagy L.G."/>
            <person name="Grigoriev I.V."/>
        </authorList>
    </citation>
    <scope>NUCLEOTIDE SEQUENCE</scope>
    <source>
        <strain evidence="1">FPL87.14</strain>
    </source>
</reference>
<dbReference type="SUPFAM" id="SSF52047">
    <property type="entry name" value="RNI-like"/>
    <property type="match status" value="1"/>
</dbReference>
<protein>
    <recommendedName>
        <fullName evidence="3">F-box domain-containing protein</fullName>
    </recommendedName>
</protein>
<organism evidence="1 2">
    <name type="scientific">Armillaria borealis</name>
    <dbReference type="NCBI Taxonomy" id="47425"/>
    <lineage>
        <taxon>Eukaryota</taxon>
        <taxon>Fungi</taxon>
        <taxon>Dikarya</taxon>
        <taxon>Basidiomycota</taxon>
        <taxon>Agaricomycotina</taxon>
        <taxon>Agaricomycetes</taxon>
        <taxon>Agaricomycetidae</taxon>
        <taxon>Agaricales</taxon>
        <taxon>Marasmiineae</taxon>
        <taxon>Physalacriaceae</taxon>
        <taxon>Armillaria</taxon>
    </lineage>
</organism>
<evidence type="ECO:0000313" key="2">
    <source>
        <dbReference type="Proteomes" id="UP001175226"/>
    </source>
</evidence>
<evidence type="ECO:0008006" key="3">
    <source>
        <dbReference type="Google" id="ProtNLM"/>
    </source>
</evidence>
<dbReference type="Gene3D" id="3.80.10.10">
    <property type="entry name" value="Ribonuclease Inhibitor"/>
    <property type="match status" value="1"/>
</dbReference>
<evidence type="ECO:0000313" key="1">
    <source>
        <dbReference type="EMBL" id="KAK0429756.1"/>
    </source>
</evidence>
<dbReference type="EMBL" id="JAUEPT010000213">
    <property type="protein sequence ID" value="KAK0429756.1"/>
    <property type="molecule type" value="Genomic_DNA"/>
</dbReference>
<accession>A0AA39ISN8</accession>